<feature type="signal peptide" evidence="1">
    <location>
        <begin position="1"/>
        <end position="34"/>
    </location>
</feature>
<comment type="caution">
    <text evidence="2">The sequence shown here is derived from an EMBL/GenBank/DDBJ whole genome shotgun (WGS) entry which is preliminary data.</text>
</comment>
<reference evidence="2 3" key="1">
    <citation type="submission" date="2019-03" db="EMBL/GenBank/DDBJ databases">
        <title>Genomic Encyclopedia of Type Strains, Phase IV (KMG-IV): sequencing the most valuable type-strain genomes for metagenomic binning, comparative biology and taxonomic classification.</title>
        <authorList>
            <person name="Goeker M."/>
        </authorList>
    </citation>
    <scope>NUCLEOTIDE SEQUENCE [LARGE SCALE GENOMIC DNA]</scope>
    <source>
        <strain evidence="2 3">DSM 21667</strain>
    </source>
</reference>
<keyword evidence="1" id="KW-0732">Signal</keyword>
<dbReference type="AlphaFoldDB" id="A0A4V3DLH4"/>
<sequence>MATIGALFTAWLRMLPIIRVAALAAIAACSPAAATGIGASIAKLQAEGIVVQGIQINVSPVLPEAAPAAAQFDLSVANLDWPQAGLALQQLRARCPLRAEQGSWHCSGQAEVRNSADAAGVAPLQAAFSASLEQGQLQLELNRAPARLSLRQGGSADETHWQIQLRHLPLNWLDRWLRDAWPALSKIDGQLAADARWPAAGQRQQIDYSVRDGGFDTADGLHAAAHVSLAGKLGLQTSSGGWALSHQGQISGGEVLSGAFHAKLAEQGTRLDFQLAADASDGYRLNGLTFDDPGVLRLKASARVAPAQAPALRELVVDTLELSLPAAQQRYLAGLLGAAGWQGLDSSGRLVASARLDEQGIATAALQLDALDMADSSRGIGVKNLAGALHWQREGEAAAGSLAWQSASLYSLPLGPSQTRWQSRDGALSLLAPVKVSVLGGALELLSMAVHPAAASGERVQASLAVHDVELAALSQALGWPRFGGKLGGAVPQLRYADEKLEMAGGLMLNVFDGTLNVTGLALERPFGVLPSLSADIAFSNLDLSLVTGTFDIGDISGRLSGHVRELRLLDWQPVAFDAQLEALAGGRISQRAVTTISSVGGGGIAAGLQARVLGLFDTFGYARLGIGCRLRNAVCKMRGLDADGAHYTLVEGRGLPRIQIVGHQGDVDWSVLVDRLKAAASGTKPVIN</sequence>
<evidence type="ECO:0008006" key="4">
    <source>
        <dbReference type="Google" id="ProtNLM"/>
    </source>
</evidence>
<dbReference type="EMBL" id="SNZH01000016">
    <property type="protein sequence ID" value="TDR39394.1"/>
    <property type="molecule type" value="Genomic_DNA"/>
</dbReference>
<gene>
    <name evidence="2" type="ORF">DFR29_11695</name>
</gene>
<name>A0A4V3DLH4_9GAMM</name>
<evidence type="ECO:0000256" key="1">
    <source>
        <dbReference type="SAM" id="SignalP"/>
    </source>
</evidence>
<keyword evidence="3" id="KW-1185">Reference proteome</keyword>
<accession>A0A4V3DLH4</accession>
<evidence type="ECO:0000313" key="2">
    <source>
        <dbReference type="EMBL" id="TDR39394.1"/>
    </source>
</evidence>
<dbReference type="Proteomes" id="UP000295293">
    <property type="component" value="Unassembled WGS sequence"/>
</dbReference>
<proteinExistence type="predicted"/>
<protein>
    <recommendedName>
        <fullName evidence="4">Dicarboxylate transport</fullName>
    </recommendedName>
</protein>
<evidence type="ECO:0000313" key="3">
    <source>
        <dbReference type="Proteomes" id="UP000295293"/>
    </source>
</evidence>
<organism evidence="2 3">
    <name type="scientific">Tahibacter aquaticus</name>
    <dbReference type="NCBI Taxonomy" id="520092"/>
    <lineage>
        <taxon>Bacteria</taxon>
        <taxon>Pseudomonadati</taxon>
        <taxon>Pseudomonadota</taxon>
        <taxon>Gammaproteobacteria</taxon>
        <taxon>Lysobacterales</taxon>
        <taxon>Rhodanobacteraceae</taxon>
        <taxon>Tahibacter</taxon>
    </lineage>
</organism>
<feature type="chain" id="PRO_5020350081" description="Dicarboxylate transport" evidence="1">
    <location>
        <begin position="35"/>
        <end position="689"/>
    </location>
</feature>